<evidence type="ECO:0000256" key="7">
    <source>
        <dbReference type="RuleBase" id="RU366025"/>
    </source>
</evidence>
<dbReference type="PROSITE" id="PS00972">
    <property type="entry name" value="USP_1"/>
    <property type="match status" value="1"/>
</dbReference>
<dbReference type="HOGENOM" id="CLU_340693_0_0_1"/>
<feature type="compositionally biased region" description="Acidic residues" evidence="8">
    <location>
        <begin position="567"/>
        <end position="583"/>
    </location>
</feature>
<feature type="compositionally biased region" description="Low complexity" evidence="8">
    <location>
        <begin position="768"/>
        <end position="778"/>
    </location>
</feature>
<protein>
    <recommendedName>
        <fullName evidence="7">Ubiquitin carboxyl-terminal hydrolase</fullName>
        <ecNumber evidence="7">3.4.19.12</ecNumber>
    </recommendedName>
</protein>
<gene>
    <name evidence="10" type="ORF">PFL1_04166</name>
</gene>
<dbReference type="CDD" id="cd02661">
    <property type="entry name" value="Peptidase_C19E"/>
    <property type="match status" value="1"/>
</dbReference>
<comment type="catalytic activity">
    <reaction evidence="1 7">
        <text>Thiol-dependent hydrolysis of ester, thioester, amide, peptide and isopeptide bonds formed by the C-terminal Gly of ubiquitin (a 76-residue protein attached to proteins as an intracellular targeting signal).</text>
        <dbReference type="EC" id="3.4.19.12"/>
    </reaction>
</comment>
<reference evidence="10 11" key="1">
    <citation type="journal article" date="2013" name="Plant Cell">
        <title>The transition from a phytopathogenic smut ancestor to an anamorphic biocontrol agent deciphered by comparative whole-genome analysis.</title>
        <authorList>
            <person name="Lefebvre F."/>
            <person name="Joly D.L."/>
            <person name="Labbe C."/>
            <person name="Teichmann B."/>
            <person name="Linning R."/>
            <person name="Belzile F."/>
            <person name="Bakkeren G."/>
            <person name="Belanger R.R."/>
        </authorList>
    </citation>
    <scope>NUCLEOTIDE SEQUENCE [LARGE SCALE GENOMIC DNA]</scope>
    <source>
        <strain evidence="10 11">PF-1</strain>
    </source>
</reference>
<feature type="compositionally biased region" description="Basic residues" evidence="8">
    <location>
        <begin position="804"/>
        <end position="815"/>
    </location>
</feature>
<evidence type="ECO:0000259" key="9">
    <source>
        <dbReference type="PROSITE" id="PS50235"/>
    </source>
</evidence>
<dbReference type="PANTHER" id="PTHR24006">
    <property type="entry name" value="UBIQUITIN CARBOXYL-TERMINAL HYDROLASE"/>
    <property type="match status" value="1"/>
</dbReference>
<feature type="compositionally biased region" description="Polar residues" evidence="8">
    <location>
        <begin position="146"/>
        <end position="168"/>
    </location>
</feature>
<evidence type="ECO:0000256" key="8">
    <source>
        <dbReference type="SAM" id="MobiDB-lite"/>
    </source>
</evidence>
<dbReference type="PANTHER" id="PTHR24006:SF758">
    <property type="entry name" value="UBIQUITIN CARBOXYL-TERMINAL HYDROLASE 36"/>
    <property type="match status" value="1"/>
</dbReference>
<keyword evidence="4 7" id="KW-0833">Ubl conjugation pathway</keyword>
<dbReference type="GO" id="GO:0005634">
    <property type="term" value="C:nucleus"/>
    <property type="evidence" value="ECO:0007669"/>
    <property type="project" value="TreeGrafter"/>
</dbReference>
<dbReference type="PROSITE" id="PS50235">
    <property type="entry name" value="USP_3"/>
    <property type="match status" value="1"/>
</dbReference>
<keyword evidence="3 7" id="KW-0645">Protease</keyword>
<evidence type="ECO:0000256" key="6">
    <source>
        <dbReference type="ARBA" id="ARBA00022807"/>
    </source>
</evidence>
<feature type="compositionally biased region" description="Low complexity" evidence="8">
    <location>
        <begin position="584"/>
        <end position="594"/>
    </location>
</feature>
<dbReference type="InterPro" id="IPR050164">
    <property type="entry name" value="Peptidase_C19"/>
</dbReference>
<evidence type="ECO:0000313" key="11">
    <source>
        <dbReference type="Proteomes" id="UP000053664"/>
    </source>
</evidence>
<keyword evidence="5 7" id="KW-0378">Hydrolase</keyword>
<dbReference type="GO" id="GO:0004843">
    <property type="term" value="F:cysteine-type deubiquitinase activity"/>
    <property type="evidence" value="ECO:0007669"/>
    <property type="project" value="UniProtKB-UniRule"/>
</dbReference>
<feature type="compositionally biased region" description="Low complexity" evidence="8">
    <location>
        <begin position="681"/>
        <end position="701"/>
    </location>
</feature>
<sequence>MAQVAARSAQQANGSSPRHFHAAGHHRKGNRQPDSSSSPRSFSGDKLKRSASFSASSLPATPTHKHTKSTSSVSKDVSRSADGGELQATMKQRGMLHALLAEPVRFVKSNEKQGQDYSSMGIVPVNEAGARPKANGKASADSLMLHTSSPKLNGNGPTHSATSANGTSAEAGPSSLAPASPTKAKKQARDFYPYKISLRFPGKVRPAATGLSNYGNTCYMNSVMQALVHTPPLAYALLTQELEALHGEWGGKPNVNFDAVAALHSFAKRSLQGSRNVNAPQEFNRNLKAFAKPLRQGRQEDAHEYMRFLLEAIQQSCLSRAPKGFKPDDPARQTTFVQKIFGGKLRSRVTCHNCNHNSDTFDPIMDLSLDMRKGINSLGDAFRAFVAKDRLTGSEKYRCDSCKRRVDATKQFTIEKAPLALTIHLKRFTIFGGKISRQIAFEDSINIAPYMSDRSGSARYRLYAVVHHYGSGPNSGHYVASVKSPSGKWTHMDDSHVSEMNRQGPIGDASAYILFYLREEKEALEQAISATAGVGGGGKGKASPGFPGAQEGASSKKRKQSTRSELDERDPDSSDADSSDDDSGAAPPASSMAAKLQRLSDKQRQELLRARAKSAASSPSQTSELAKPQKKKPKQQRRDTAAASGASETSEQESDGGPSGRTTSSAKSSKALDGLLSSKPKSAASFYGSSSGAKKVNGLLDFGDEDGDELGTAVARDEYESLVGSKANGKPAFALASSEAPSDDDDDGSSASAQRVPLSKKQKRLQKKAASSVALAAKRGPTASPYALAQMGGGHGPNNASGSAKKKKNKNKHKGKPDGPSGKLASRMKPRST</sequence>
<dbReference type="InterPro" id="IPR001394">
    <property type="entry name" value="Peptidase_C19_UCH"/>
</dbReference>
<dbReference type="Pfam" id="PF00443">
    <property type="entry name" value="UCH"/>
    <property type="match status" value="1"/>
</dbReference>
<dbReference type="InterPro" id="IPR028889">
    <property type="entry name" value="USP"/>
</dbReference>
<dbReference type="eggNOG" id="KOG1865">
    <property type="taxonomic scope" value="Eukaryota"/>
</dbReference>
<accession>A0A061H796</accession>
<evidence type="ECO:0000256" key="4">
    <source>
        <dbReference type="ARBA" id="ARBA00022786"/>
    </source>
</evidence>
<proteinExistence type="inferred from homology"/>
<feature type="region of interest" description="Disordered" evidence="8">
    <location>
        <begin position="533"/>
        <end position="833"/>
    </location>
</feature>
<evidence type="ECO:0000313" key="10">
    <source>
        <dbReference type="EMBL" id="EPQ28339.1"/>
    </source>
</evidence>
<dbReference type="KEGG" id="pfp:PFL1_04166"/>
<dbReference type="RefSeq" id="XP_007879881.1">
    <property type="nucleotide sequence ID" value="XM_007881690.1"/>
</dbReference>
<organism evidence="10 11">
    <name type="scientific">Pseudozyma flocculosa PF-1</name>
    <dbReference type="NCBI Taxonomy" id="1277687"/>
    <lineage>
        <taxon>Eukaryota</taxon>
        <taxon>Fungi</taxon>
        <taxon>Dikarya</taxon>
        <taxon>Basidiomycota</taxon>
        <taxon>Ustilaginomycotina</taxon>
        <taxon>Ustilaginomycetes</taxon>
        <taxon>Ustilaginales</taxon>
        <taxon>Ustilaginaceae</taxon>
        <taxon>Pseudozyma</taxon>
    </lineage>
</organism>
<evidence type="ECO:0000256" key="5">
    <source>
        <dbReference type="ARBA" id="ARBA00022801"/>
    </source>
</evidence>
<dbReference type="EC" id="3.4.19.12" evidence="7"/>
<dbReference type="InterPro" id="IPR018200">
    <property type="entry name" value="USP_CS"/>
</dbReference>
<evidence type="ECO:0000256" key="3">
    <source>
        <dbReference type="ARBA" id="ARBA00022670"/>
    </source>
</evidence>
<feature type="compositionally biased region" description="Basic residues" evidence="8">
    <location>
        <begin position="758"/>
        <end position="767"/>
    </location>
</feature>
<keyword evidence="6 7" id="KW-0788">Thiol protease</keyword>
<dbReference type="Proteomes" id="UP000053664">
    <property type="component" value="Unassembled WGS sequence"/>
</dbReference>
<dbReference type="GeneID" id="19318273"/>
<dbReference type="SUPFAM" id="SSF54001">
    <property type="entry name" value="Cysteine proteinases"/>
    <property type="match status" value="1"/>
</dbReference>
<dbReference type="Gene3D" id="3.90.70.10">
    <property type="entry name" value="Cysteine proteinases"/>
    <property type="match status" value="1"/>
</dbReference>
<feature type="region of interest" description="Disordered" evidence="8">
    <location>
        <begin position="1"/>
        <end position="90"/>
    </location>
</feature>
<dbReference type="PROSITE" id="PS00973">
    <property type="entry name" value="USP_2"/>
    <property type="match status" value="1"/>
</dbReference>
<evidence type="ECO:0000256" key="2">
    <source>
        <dbReference type="ARBA" id="ARBA00009085"/>
    </source>
</evidence>
<comment type="similarity">
    <text evidence="2 7">Belongs to the peptidase C19 family.</text>
</comment>
<feature type="compositionally biased region" description="Basic and acidic residues" evidence="8">
    <location>
        <begin position="598"/>
        <end position="609"/>
    </location>
</feature>
<dbReference type="GO" id="GO:0006508">
    <property type="term" value="P:proteolysis"/>
    <property type="evidence" value="ECO:0007669"/>
    <property type="project" value="UniProtKB-KW"/>
</dbReference>
<evidence type="ECO:0000256" key="1">
    <source>
        <dbReference type="ARBA" id="ARBA00000707"/>
    </source>
</evidence>
<feature type="domain" description="USP" evidence="9">
    <location>
        <begin position="209"/>
        <end position="519"/>
    </location>
</feature>
<dbReference type="OrthoDB" id="420187at2759"/>
<dbReference type="InterPro" id="IPR038765">
    <property type="entry name" value="Papain-like_cys_pep_sf"/>
</dbReference>
<name>A0A061H796_9BASI</name>
<feature type="compositionally biased region" description="Basic residues" evidence="8">
    <location>
        <begin position="18"/>
        <end position="30"/>
    </location>
</feature>
<dbReference type="GO" id="GO:0005829">
    <property type="term" value="C:cytosol"/>
    <property type="evidence" value="ECO:0007669"/>
    <property type="project" value="TreeGrafter"/>
</dbReference>
<dbReference type="EMBL" id="KE361635">
    <property type="protein sequence ID" value="EPQ28339.1"/>
    <property type="molecule type" value="Genomic_DNA"/>
</dbReference>
<dbReference type="GO" id="GO:0016579">
    <property type="term" value="P:protein deubiquitination"/>
    <property type="evidence" value="ECO:0007669"/>
    <property type="project" value="InterPro"/>
</dbReference>
<feature type="region of interest" description="Disordered" evidence="8">
    <location>
        <begin position="146"/>
        <end position="184"/>
    </location>
</feature>
<dbReference type="AlphaFoldDB" id="A0A061H796"/>